<dbReference type="AlphaFoldDB" id="A0A9D4QQN4"/>
<reference evidence="1" key="2">
    <citation type="submission" date="2020-11" db="EMBL/GenBank/DDBJ databases">
        <authorList>
            <person name="McCartney M.A."/>
            <person name="Auch B."/>
            <person name="Kono T."/>
            <person name="Mallez S."/>
            <person name="Becker A."/>
            <person name="Gohl D.M."/>
            <person name="Silverstein K.A.T."/>
            <person name="Koren S."/>
            <person name="Bechman K.B."/>
            <person name="Herman A."/>
            <person name="Abrahante J.E."/>
            <person name="Garbe J."/>
        </authorList>
    </citation>
    <scope>NUCLEOTIDE SEQUENCE</scope>
    <source>
        <strain evidence="1">Duluth1</strain>
        <tissue evidence="1">Whole animal</tissue>
    </source>
</reference>
<organism evidence="1 2">
    <name type="scientific">Dreissena polymorpha</name>
    <name type="common">Zebra mussel</name>
    <name type="synonym">Mytilus polymorpha</name>
    <dbReference type="NCBI Taxonomy" id="45954"/>
    <lineage>
        <taxon>Eukaryota</taxon>
        <taxon>Metazoa</taxon>
        <taxon>Spiralia</taxon>
        <taxon>Lophotrochozoa</taxon>
        <taxon>Mollusca</taxon>
        <taxon>Bivalvia</taxon>
        <taxon>Autobranchia</taxon>
        <taxon>Heteroconchia</taxon>
        <taxon>Euheterodonta</taxon>
        <taxon>Imparidentia</taxon>
        <taxon>Neoheterodontei</taxon>
        <taxon>Myida</taxon>
        <taxon>Dreissenoidea</taxon>
        <taxon>Dreissenidae</taxon>
        <taxon>Dreissena</taxon>
    </lineage>
</organism>
<dbReference type="Proteomes" id="UP000828390">
    <property type="component" value="Unassembled WGS sequence"/>
</dbReference>
<protein>
    <submittedName>
        <fullName evidence="1">Uncharacterized protein</fullName>
    </submittedName>
</protein>
<name>A0A9D4QQN4_DREPO</name>
<evidence type="ECO:0000313" key="2">
    <source>
        <dbReference type="Proteomes" id="UP000828390"/>
    </source>
</evidence>
<evidence type="ECO:0000313" key="1">
    <source>
        <dbReference type="EMBL" id="KAH3839804.1"/>
    </source>
</evidence>
<dbReference type="EMBL" id="JAIWYP010000004">
    <property type="protein sequence ID" value="KAH3839804.1"/>
    <property type="molecule type" value="Genomic_DNA"/>
</dbReference>
<sequence length="52" mass="6424">MVMNRDQRVTRLRKRQAIARHRLNIVVAAVVIVEEFEEPQRRKRRSWVEPWI</sequence>
<keyword evidence="2" id="KW-1185">Reference proteome</keyword>
<gene>
    <name evidence="1" type="ORF">DPMN_113241</name>
</gene>
<reference evidence="1" key="1">
    <citation type="journal article" date="2019" name="bioRxiv">
        <title>The Genome of the Zebra Mussel, Dreissena polymorpha: A Resource for Invasive Species Research.</title>
        <authorList>
            <person name="McCartney M.A."/>
            <person name="Auch B."/>
            <person name="Kono T."/>
            <person name="Mallez S."/>
            <person name="Zhang Y."/>
            <person name="Obille A."/>
            <person name="Becker A."/>
            <person name="Abrahante J.E."/>
            <person name="Garbe J."/>
            <person name="Badalamenti J.P."/>
            <person name="Herman A."/>
            <person name="Mangelson H."/>
            <person name="Liachko I."/>
            <person name="Sullivan S."/>
            <person name="Sone E.D."/>
            <person name="Koren S."/>
            <person name="Silverstein K.A.T."/>
            <person name="Beckman K.B."/>
            <person name="Gohl D.M."/>
        </authorList>
    </citation>
    <scope>NUCLEOTIDE SEQUENCE</scope>
    <source>
        <strain evidence="1">Duluth1</strain>
        <tissue evidence="1">Whole animal</tissue>
    </source>
</reference>
<accession>A0A9D4QQN4</accession>
<proteinExistence type="predicted"/>
<comment type="caution">
    <text evidence="1">The sequence shown here is derived from an EMBL/GenBank/DDBJ whole genome shotgun (WGS) entry which is preliminary data.</text>
</comment>